<dbReference type="Proteomes" id="UP000256845">
    <property type="component" value="Unassembled WGS sequence"/>
</dbReference>
<dbReference type="GO" id="GO:0003700">
    <property type="term" value="F:DNA-binding transcription factor activity"/>
    <property type="evidence" value="ECO:0007669"/>
    <property type="project" value="InterPro"/>
</dbReference>
<name>A0A3D9HX08_9PROT</name>
<evidence type="ECO:0000313" key="3">
    <source>
        <dbReference type="Proteomes" id="UP000256845"/>
    </source>
</evidence>
<protein>
    <submittedName>
        <fullName evidence="2">Regulatory helix-turn-helix LysR family protein</fullName>
    </submittedName>
</protein>
<dbReference type="Pfam" id="PF00126">
    <property type="entry name" value="HTH_1"/>
    <property type="match status" value="1"/>
</dbReference>
<dbReference type="InterPro" id="IPR036390">
    <property type="entry name" value="WH_DNA-bd_sf"/>
</dbReference>
<dbReference type="AlphaFoldDB" id="A0A3D9HX08"/>
<gene>
    <name evidence="2" type="ORF">DFP90_101843</name>
</gene>
<sequence>MAAADNITLQDAAQSLGKSVAALSIQIKALEDIAGQPLFERAVRGKRSKLTDAGKLYYSRLQSSLNNLSPADLNRSLPTEVIELDFNREIDNQSPKLKKFWQDLSSIDFDLRNDPDKAYALKNVSLSFREENGQWIYHHIGRRNDYAEYKGWDYCRNAIGKVAMLRQPTGLFHPYDWTVTKNYNKVFVTGEPSLSRVQGWLDDANNTYRHVTYHRIVVRVASKDGPLIMVKGLIQNFDLPEPSLRPKLISLDVEQVESYSPFLARFYKAWQKNPLWNSSEIRALHPELMMCRPLRPHYETLVAAHIGERHNATLYFGNAWRETAIGVSISDRDIWGEFDEKINDGYYSTLNTGIPSFELLRAAYPHKSGRIMHAVYFRLMLRLFLSDGSPVLVNMLEQHGMEETSAAATVLAQKLLSRLSP</sequence>
<dbReference type="PROSITE" id="PS50931">
    <property type="entry name" value="HTH_LYSR"/>
    <property type="match status" value="1"/>
</dbReference>
<keyword evidence="3" id="KW-1185">Reference proteome</keyword>
<dbReference type="SUPFAM" id="SSF46785">
    <property type="entry name" value="Winged helix' DNA-binding domain"/>
    <property type="match status" value="1"/>
</dbReference>
<dbReference type="InterPro" id="IPR036388">
    <property type="entry name" value="WH-like_DNA-bd_sf"/>
</dbReference>
<evidence type="ECO:0000259" key="1">
    <source>
        <dbReference type="PROSITE" id="PS50931"/>
    </source>
</evidence>
<dbReference type="InterPro" id="IPR000847">
    <property type="entry name" value="LysR_HTH_N"/>
</dbReference>
<reference evidence="2 3" key="1">
    <citation type="submission" date="2018-07" db="EMBL/GenBank/DDBJ databases">
        <title>Genomic Encyclopedia of Type Strains, Phase III (KMG-III): the genomes of soil and plant-associated and newly described type strains.</title>
        <authorList>
            <person name="Whitman W."/>
        </authorList>
    </citation>
    <scope>NUCLEOTIDE SEQUENCE [LARGE SCALE GENOMIC DNA]</scope>
    <source>
        <strain evidence="2 3">CECT 8488</strain>
    </source>
</reference>
<comment type="caution">
    <text evidence="2">The sequence shown here is derived from an EMBL/GenBank/DDBJ whole genome shotgun (WGS) entry which is preliminary data.</text>
</comment>
<accession>A0A3D9HX08</accession>
<feature type="domain" description="HTH lysR-type" evidence="1">
    <location>
        <begin position="1"/>
        <end position="51"/>
    </location>
</feature>
<proteinExistence type="predicted"/>
<evidence type="ECO:0000313" key="2">
    <source>
        <dbReference type="EMBL" id="RED54042.1"/>
    </source>
</evidence>
<organism evidence="2 3">
    <name type="scientific">Aestuariispira insulae</name>
    <dbReference type="NCBI Taxonomy" id="1461337"/>
    <lineage>
        <taxon>Bacteria</taxon>
        <taxon>Pseudomonadati</taxon>
        <taxon>Pseudomonadota</taxon>
        <taxon>Alphaproteobacteria</taxon>
        <taxon>Rhodospirillales</taxon>
        <taxon>Kiloniellaceae</taxon>
        <taxon>Aestuariispira</taxon>
    </lineage>
</organism>
<dbReference type="EMBL" id="QRDW01000001">
    <property type="protein sequence ID" value="RED54042.1"/>
    <property type="molecule type" value="Genomic_DNA"/>
</dbReference>
<dbReference type="Gene3D" id="1.10.10.10">
    <property type="entry name" value="Winged helix-like DNA-binding domain superfamily/Winged helix DNA-binding domain"/>
    <property type="match status" value="1"/>
</dbReference>
<dbReference type="OrthoDB" id="1631201at2"/>